<dbReference type="EMBL" id="JAOQIO010000095">
    <property type="protein sequence ID" value="MCU6795678.1"/>
    <property type="molecule type" value="Genomic_DNA"/>
</dbReference>
<evidence type="ECO:0000313" key="2">
    <source>
        <dbReference type="EMBL" id="MCU6795678.1"/>
    </source>
</evidence>
<proteinExistence type="predicted"/>
<dbReference type="InterPro" id="IPR036237">
    <property type="entry name" value="Xyl_isomerase-like_sf"/>
</dbReference>
<evidence type="ECO:0000313" key="3">
    <source>
        <dbReference type="Proteomes" id="UP001652445"/>
    </source>
</evidence>
<evidence type="ECO:0000259" key="1">
    <source>
        <dbReference type="Pfam" id="PF01261"/>
    </source>
</evidence>
<reference evidence="2 3" key="1">
    <citation type="submission" date="2022-09" db="EMBL/GenBank/DDBJ databases">
        <authorList>
            <person name="Han X.L."/>
            <person name="Wang Q."/>
            <person name="Lu T."/>
        </authorList>
    </citation>
    <scope>NUCLEOTIDE SEQUENCE [LARGE SCALE GENOMIC DNA]</scope>
    <source>
        <strain evidence="2 3">WQ 127069</strain>
    </source>
</reference>
<dbReference type="GO" id="GO:0016853">
    <property type="term" value="F:isomerase activity"/>
    <property type="evidence" value="ECO:0007669"/>
    <property type="project" value="UniProtKB-KW"/>
</dbReference>
<sequence length="259" mass="29437">MRRMGVGLQLYTLRDAMAEDFRGTLRRVAELGYEGVEFAGYGGLEAEELRDLLQELNLKAIGAHVSLVNTRAHIQKEIAYLKTIGAEYYIIPHIVAEDRQSPQAWQTLFEFFEHAGQIVREAGLKFAYHNHAFEFEMKIGDEFVFDAMYTATTPENVLVEMDVCWVQFAGQDPLQYIKSYTGRLPLLHLKDFKRGPEAQMDTVELSKGEVDLQNVIQAASDAGVEWLIVEQDRCANPPIESVATSLQWVKEHYLSAFSQ</sequence>
<gene>
    <name evidence="2" type="ORF">OB236_26540</name>
</gene>
<dbReference type="Gene3D" id="3.20.20.150">
    <property type="entry name" value="Divalent-metal-dependent TIM barrel enzymes"/>
    <property type="match status" value="1"/>
</dbReference>
<accession>A0ABT2ULZ5</accession>
<dbReference type="RefSeq" id="WP_262686642.1">
    <property type="nucleotide sequence ID" value="NZ_JAOQIO010000095.1"/>
</dbReference>
<dbReference type="SUPFAM" id="SSF51658">
    <property type="entry name" value="Xylose isomerase-like"/>
    <property type="match status" value="1"/>
</dbReference>
<dbReference type="PANTHER" id="PTHR12110:SF41">
    <property type="entry name" value="INOSOSE DEHYDRATASE"/>
    <property type="match status" value="1"/>
</dbReference>
<comment type="caution">
    <text evidence="2">The sequence shown here is derived from an EMBL/GenBank/DDBJ whole genome shotgun (WGS) entry which is preliminary data.</text>
</comment>
<feature type="domain" description="Xylose isomerase-like TIM barrel" evidence="1">
    <location>
        <begin position="25"/>
        <end position="251"/>
    </location>
</feature>
<keyword evidence="2" id="KW-0413">Isomerase</keyword>
<dbReference type="InterPro" id="IPR050312">
    <property type="entry name" value="IolE/XylAMocC-like"/>
</dbReference>
<name>A0ABT2ULZ5_9BACL</name>
<keyword evidence="3" id="KW-1185">Reference proteome</keyword>
<protein>
    <submittedName>
        <fullName evidence="2">Sugar phosphate isomerase/epimerase</fullName>
    </submittedName>
</protein>
<dbReference type="Proteomes" id="UP001652445">
    <property type="component" value="Unassembled WGS sequence"/>
</dbReference>
<dbReference type="Pfam" id="PF01261">
    <property type="entry name" value="AP_endonuc_2"/>
    <property type="match status" value="1"/>
</dbReference>
<organism evidence="2 3">
    <name type="scientific">Paenibacillus baimaensis</name>
    <dbReference type="NCBI Taxonomy" id="2982185"/>
    <lineage>
        <taxon>Bacteria</taxon>
        <taxon>Bacillati</taxon>
        <taxon>Bacillota</taxon>
        <taxon>Bacilli</taxon>
        <taxon>Bacillales</taxon>
        <taxon>Paenibacillaceae</taxon>
        <taxon>Paenibacillus</taxon>
    </lineage>
</organism>
<dbReference type="InterPro" id="IPR013022">
    <property type="entry name" value="Xyl_isomerase-like_TIM-brl"/>
</dbReference>
<dbReference type="PANTHER" id="PTHR12110">
    <property type="entry name" value="HYDROXYPYRUVATE ISOMERASE"/>
    <property type="match status" value="1"/>
</dbReference>